<dbReference type="GO" id="GO:0008982">
    <property type="term" value="F:protein-N(PI)-phosphohistidine-sugar phosphotransferase activity"/>
    <property type="evidence" value="ECO:0007669"/>
    <property type="project" value="UniProtKB-UniRule"/>
</dbReference>
<evidence type="ECO:0000256" key="9">
    <source>
        <dbReference type="SAM" id="Phobius"/>
    </source>
</evidence>
<dbReference type="InterPro" id="IPR004796">
    <property type="entry name" value="PTS_IIC_cello"/>
</dbReference>
<dbReference type="PROSITE" id="PS51105">
    <property type="entry name" value="PTS_EIIC_TYPE_3"/>
    <property type="match status" value="1"/>
</dbReference>
<reference evidence="11 12" key="1">
    <citation type="submission" date="2017-09" db="EMBL/GenBank/DDBJ databases">
        <title>Complete Genome Sequences of Two Strains of the Meat Spoilage Bacterium Brochothrix thermosphacta Isolated from Ground Chicken.</title>
        <authorList>
            <person name="Paoli G.C."/>
            <person name="Wijey C."/>
            <person name="Chen C.-Y."/>
            <person name="Nguyen L."/>
            <person name="Yan X."/>
            <person name="Irwin P.L."/>
        </authorList>
    </citation>
    <scope>NUCLEOTIDE SEQUENCE [LARGE SCALE GENOMIC DNA]</scope>
    <source>
        <strain evidence="11 12">BI</strain>
    </source>
</reference>
<name>A0A1D2LET7_BROTH</name>
<comment type="subcellular location">
    <subcellularLocation>
        <location evidence="1">Cell membrane</location>
        <topology evidence="1">Multi-pass membrane protein</topology>
    </subcellularLocation>
</comment>
<dbReference type="RefSeq" id="WP_069125770.1">
    <property type="nucleotide sequence ID" value="NZ_CBCPHX010000002.1"/>
</dbReference>
<dbReference type="GO" id="GO:1901264">
    <property type="term" value="P:carbohydrate derivative transport"/>
    <property type="evidence" value="ECO:0007669"/>
    <property type="project" value="TreeGrafter"/>
</dbReference>
<accession>A0A1D2LET7</accession>
<keyword evidence="7 8" id="KW-0472">Membrane</keyword>
<dbReference type="KEGG" id="bths:CNY62_08050"/>
<dbReference type="InterPro" id="IPR004501">
    <property type="entry name" value="PTS_EIIC_3"/>
</dbReference>
<keyword evidence="4 8" id="KW-0762">Sugar transport</keyword>
<evidence type="ECO:0000259" key="10">
    <source>
        <dbReference type="PROSITE" id="PS51105"/>
    </source>
</evidence>
<feature type="transmembrane region" description="Helical" evidence="9">
    <location>
        <begin position="157"/>
        <end position="175"/>
    </location>
</feature>
<evidence type="ECO:0000256" key="4">
    <source>
        <dbReference type="ARBA" id="ARBA00022597"/>
    </source>
</evidence>
<evidence type="ECO:0000313" key="11">
    <source>
        <dbReference type="EMBL" id="ATF26332.1"/>
    </source>
</evidence>
<feature type="domain" description="PTS EIIC type-3" evidence="10">
    <location>
        <begin position="7"/>
        <end position="429"/>
    </location>
</feature>
<dbReference type="GO" id="GO:0009401">
    <property type="term" value="P:phosphoenolpyruvate-dependent sugar phosphotransferase system"/>
    <property type="evidence" value="ECO:0007669"/>
    <property type="project" value="InterPro"/>
</dbReference>
<dbReference type="Pfam" id="PF02378">
    <property type="entry name" value="PTS_EIIC"/>
    <property type="match status" value="1"/>
</dbReference>
<evidence type="ECO:0000256" key="2">
    <source>
        <dbReference type="ARBA" id="ARBA00022448"/>
    </source>
</evidence>
<feature type="transmembrane region" description="Helical" evidence="9">
    <location>
        <begin position="31"/>
        <end position="57"/>
    </location>
</feature>
<feature type="transmembrane region" description="Helical" evidence="9">
    <location>
        <begin position="196"/>
        <end position="217"/>
    </location>
</feature>
<gene>
    <name evidence="11" type="ORF">CNY62_08050</name>
</gene>
<sequence>MSFSDKLSTRLMPLASKMANQRHLVAIRDSFIDIMPIIMVNSLFILMNALVFTNVSINKKWIDLTPLSDLSTMVNNGTMGFMSIFLTFLIGYRLATHYIGISKIEAKYFNPIHAGILSVALALIMFPLINTVTPVGTENSVEVAGAYMQTLTSSGGMFVGIIAALLGTELLMRICQNKKLRISMPDGVPPAVSDSFNSLIPEAIVIIIFAVTTFSFVKLTGMTIPDVVTQLISSPLQFAMQSPIGLFTVELFTQVFWFFGLHGQNIVSSVTSPPMLIAIQQNMDAFAAGLPIPNIVTNPWIGMYTLFGGTGAILPFLIAIFIGSKQKNYRQVGKIGLLPSVFNISEPIMFGLPVVMNPFFVIPFISVPLINLAIAYPLTVMGLVAKSVVIPPWTLPPILTAWVTTAGDVPATLLAAALFILDIFIYLPFVLASNKMISKLAEKE</sequence>
<dbReference type="PANTHER" id="PTHR33989:SF10">
    <property type="entry name" value="PERMEASE IIC COMPONENT"/>
    <property type="match status" value="1"/>
</dbReference>
<comment type="function">
    <text evidence="8">The phosphoenolpyruvate-dependent sugar phosphotransferase system (PTS), a major carbohydrate active -transport system, catalyzes the phosphorylation of incoming sugar substrates concomitant with their translocation across the cell membrane.</text>
</comment>
<keyword evidence="6 9" id="KW-1133">Transmembrane helix</keyword>
<feature type="transmembrane region" description="Helical" evidence="9">
    <location>
        <begin position="301"/>
        <end position="323"/>
    </location>
</feature>
<dbReference type="PANTHER" id="PTHR33989">
    <property type="match status" value="1"/>
</dbReference>
<protein>
    <recommendedName>
        <fullName evidence="8">Permease IIC component</fullName>
    </recommendedName>
</protein>
<organism evidence="11 12">
    <name type="scientific">Brochothrix thermosphacta</name>
    <name type="common">Microbacterium thermosphactum</name>
    <dbReference type="NCBI Taxonomy" id="2756"/>
    <lineage>
        <taxon>Bacteria</taxon>
        <taxon>Bacillati</taxon>
        <taxon>Bacillota</taxon>
        <taxon>Bacilli</taxon>
        <taxon>Bacillales</taxon>
        <taxon>Listeriaceae</taxon>
        <taxon>Brochothrix</taxon>
    </lineage>
</organism>
<feature type="transmembrane region" description="Helical" evidence="9">
    <location>
        <begin position="383"/>
        <end position="403"/>
    </location>
</feature>
<feature type="transmembrane region" description="Helical" evidence="9">
    <location>
        <begin position="108"/>
        <end position="129"/>
    </location>
</feature>
<evidence type="ECO:0000256" key="5">
    <source>
        <dbReference type="ARBA" id="ARBA00022692"/>
    </source>
</evidence>
<evidence type="ECO:0000256" key="7">
    <source>
        <dbReference type="ARBA" id="ARBA00023136"/>
    </source>
</evidence>
<dbReference type="PIRSF" id="PIRSF006351">
    <property type="entry name" value="PTS_EIIC-Cellobiose"/>
    <property type="match status" value="1"/>
</dbReference>
<keyword evidence="12" id="KW-1185">Reference proteome</keyword>
<dbReference type="InterPro" id="IPR003352">
    <property type="entry name" value="PTS_EIIC"/>
</dbReference>
<keyword evidence="2 8" id="KW-0813">Transport</keyword>
<evidence type="ECO:0000313" key="12">
    <source>
        <dbReference type="Proteomes" id="UP000243591"/>
    </source>
</evidence>
<dbReference type="OrthoDB" id="1641940at2"/>
<dbReference type="EMBL" id="CP023483">
    <property type="protein sequence ID" value="ATF26332.1"/>
    <property type="molecule type" value="Genomic_DNA"/>
</dbReference>
<evidence type="ECO:0000256" key="3">
    <source>
        <dbReference type="ARBA" id="ARBA00022475"/>
    </source>
</evidence>
<dbReference type="Proteomes" id="UP000243591">
    <property type="component" value="Chromosome"/>
</dbReference>
<dbReference type="NCBIfam" id="TIGR00410">
    <property type="entry name" value="lacE"/>
    <property type="match status" value="1"/>
</dbReference>
<proteinExistence type="predicted"/>
<feature type="transmembrane region" description="Helical" evidence="9">
    <location>
        <begin position="409"/>
        <end position="431"/>
    </location>
</feature>
<keyword evidence="3 8" id="KW-1003">Cell membrane</keyword>
<dbReference type="AlphaFoldDB" id="A0A1D2LET7"/>
<evidence type="ECO:0000256" key="1">
    <source>
        <dbReference type="ARBA" id="ARBA00004651"/>
    </source>
</evidence>
<feature type="transmembrane region" description="Helical" evidence="9">
    <location>
        <begin position="77"/>
        <end position="96"/>
    </location>
</feature>
<evidence type="ECO:0000256" key="8">
    <source>
        <dbReference type="PIRNR" id="PIRNR006351"/>
    </source>
</evidence>
<evidence type="ECO:0000256" key="6">
    <source>
        <dbReference type="ARBA" id="ARBA00022989"/>
    </source>
</evidence>
<dbReference type="GO" id="GO:0005886">
    <property type="term" value="C:plasma membrane"/>
    <property type="evidence" value="ECO:0007669"/>
    <property type="project" value="UniProtKB-SubCell"/>
</dbReference>
<feature type="transmembrane region" description="Helical" evidence="9">
    <location>
        <begin position="358"/>
        <end position="376"/>
    </location>
</feature>
<keyword evidence="5 9" id="KW-0812">Transmembrane</keyword>
<dbReference type="InterPro" id="IPR051088">
    <property type="entry name" value="PTS_Sugar-EIIC/EIIB"/>
</dbReference>